<gene>
    <name evidence="3" type="ORF">GCM10008906_19210</name>
</gene>
<sequence>MSLKKKLFSIFSTFFVLLILTSTNVFAKDSSNITFFTKYVVKSGDSLWKISKRFNSSIANLYSANHLSNYNLYPGQVIYVPPNNIYINAVNIKTSNYTVQSNDNIWSISKKFNTSIDAIMKSNMLVTNTLMPGQTLTIPVNSKSTVLPKGITIYKNKINYNYGDVYTWKNAMRVWTVNTTGTLKDLYTGISFNVKYYGGSNHSDVVPLTLQDTNKLKKIVPKWSWSAKRPMILYFRKNGMNYQMAVSFTGFPHSTTNIYNNGVNGHFDLYFYNSKGHSNPKTDPTAQKNILKASGR</sequence>
<proteinExistence type="predicted"/>
<dbReference type="Pfam" id="PF01476">
    <property type="entry name" value="LysM"/>
    <property type="match status" value="2"/>
</dbReference>
<reference evidence="4" key="1">
    <citation type="journal article" date="2019" name="Int. J. Syst. Evol. Microbiol.">
        <title>The Global Catalogue of Microorganisms (GCM) 10K type strain sequencing project: providing services to taxonomists for standard genome sequencing and annotation.</title>
        <authorList>
            <consortium name="The Broad Institute Genomics Platform"/>
            <consortium name="The Broad Institute Genome Sequencing Center for Infectious Disease"/>
            <person name="Wu L."/>
            <person name="Ma J."/>
        </authorList>
    </citation>
    <scope>NUCLEOTIDE SEQUENCE [LARGE SCALE GENOMIC DNA]</scope>
    <source>
        <strain evidence="4">JCM 1407</strain>
    </source>
</reference>
<feature type="domain" description="LysM" evidence="2">
    <location>
        <begin position="95"/>
        <end position="138"/>
    </location>
</feature>
<protein>
    <recommendedName>
        <fullName evidence="2">LysM domain-containing protein</fullName>
    </recommendedName>
</protein>
<keyword evidence="4" id="KW-1185">Reference proteome</keyword>
<dbReference type="CDD" id="cd00118">
    <property type="entry name" value="LysM"/>
    <property type="match status" value="2"/>
</dbReference>
<evidence type="ECO:0000259" key="2">
    <source>
        <dbReference type="PROSITE" id="PS51782"/>
    </source>
</evidence>
<dbReference type="SMART" id="SM00257">
    <property type="entry name" value="LysM"/>
    <property type="match status" value="2"/>
</dbReference>
<dbReference type="PANTHER" id="PTHR33734">
    <property type="entry name" value="LYSM DOMAIN-CONTAINING GPI-ANCHORED PROTEIN 2"/>
    <property type="match status" value="1"/>
</dbReference>
<dbReference type="PROSITE" id="PS51782">
    <property type="entry name" value="LYSM"/>
    <property type="match status" value="2"/>
</dbReference>
<dbReference type="InterPro" id="IPR018392">
    <property type="entry name" value="LysM"/>
</dbReference>
<evidence type="ECO:0000256" key="1">
    <source>
        <dbReference type="SAM" id="SignalP"/>
    </source>
</evidence>
<evidence type="ECO:0000313" key="4">
    <source>
        <dbReference type="Proteomes" id="UP001501510"/>
    </source>
</evidence>
<evidence type="ECO:0000313" key="3">
    <source>
        <dbReference type="EMBL" id="GAA0739929.1"/>
    </source>
</evidence>
<dbReference type="InterPro" id="IPR036779">
    <property type="entry name" value="LysM_dom_sf"/>
</dbReference>
<accession>A0ABP3UQT1</accession>
<keyword evidence="1" id="KW-0732">Signal</keyword>
<feature type="signal peptide" evidence="1">
    <location>
        <begin position="1"/>
        <end position="27"/>
    </location>
</feature>
<dbReference type="RefSeq" id="WP_343761155.1">
    <property type="nucleotide sequence ID" value="NZ_BAAACG010000009.1"/>
</dbReference>
<organism evidence="3 4">
    <name type="scientific">Clostridium oceanicum</name>
    <dbReference type="NCBI Taxonomy" id="1543"/>
    <lineage>
        <taxon>Bacteria</taxon>
        <taxon>Bacillati</taxon>
        <taxon>Bacillota</taxon>
        <taxon>Clostridia</taxon>
        <taxon>Eubacteriales</taxon>
        <taxon>Clostridiaceae</taxon>
        <taxon>Clostridium</taxon>
    </lineage>
</organism>
<dbReference type="SUPFAM" id="SSF54106">
    <property type="entry name" value="LysM domain"/>
    <property type="match status" value="2"/>
</dbReference>
<dbReference type="PANTHER" id="PTHR33734:SF22">
    <property type="entry name" value="MEMBRANE-BOUND LYTIC MUREIN TRANSGLYCOSYLASE D"/>
    <property type="match status" value="1"/>
</dbReference>
<feature type="chain" id="PRO_5046577393" description="LysM domain-containing protein" evidence="1">
    <location>
        <begin position="28"/>
        <end position="296"/>
    </location>
</feature>
<comment type="caution">
    <text evidence="3">The sequence shown here is derived from an EMBL/GenBank/DDBJ whole genome shotgun (WGS) entry which is preliminary data.</text>
</comment>
<dbReference type="Gene3D" id="3.10.350.10">
    <property type="entry name" value="LysM domain"/>
    <property type="match status" value="2"/>
</dbReference>
<dbReference type="Proteomes" id="UP001501510">
    <property type="component" value="Unassembled WGS sequence"/>
</dbReference>
<feature type="domain" description="LysM" evidence="2">
    <location>
        <begin position="37"/>
        <end position="80"/>
    </location>
</feature>
<name>A0ABP3UQT1_9CLOT</name>
<dbReference type="EMBL" id="BAAACG010000009">
    <property type="protein sequence ID" value="GAA0739929.1"/>
    <property type="molecule type" value="Genomic_DNA"/>
</dbReference>